<evidence type="ECO:0008006" key="3">
    <source>
        <dbReference type="Google" id="ProtNLM"/>
    </source>
</evidence>
<reference evidence="1 2" key="1">
    <citation type="submission" date="2024-04" db="EMBL/GenBank/DDBJ databases">
        <authorList>
            <person name="Fracassetti M."/>
        </authorList>
    </citation>
    <scope>NUCLEOTIDE SEQUENCE [LARGE SCALE GENOMIC DNA]</scope>
</reference>
<evidence type="ECO:0000313" key="1">
    <source>
        <dbReference type="EMBL" id="CAL1408426.1"/>
    </source>
</evidence>
<protein>
    <recommendedName>
        <fullName evidence="3">FBD domain-containing protein</fullName>
    </recommendedName>
</protein>
<organism evidence="1 2">
    <name type="scientific">Linum trigynum</name>
    <dbReference type="NCBI Taxonomy" id="586398"/>
    <lineage>
        <taxon>Eukaryota</taxon>
        <taxon>Viridiplantae</taxon>
        <taxon>Streptophyta</taxon>
        <taxon>Embryophyta</taxon>
        <taxon>Tracheophyta</taxon>
        <taxon>Spermatophyta</taxon>
        <taxon>Magnoliopsida</taxon>
        <taxon>eudicotyledons</taxon>
        <taxon>Gunneridae</taxon>
        <taxon>Pentapetalae</taxon>
        <taxon>rosids</taxon>
        <taxon>fabids</taxon>
        <taxon>Malpighiales</taxon>
        <taxon>Linaceae</taxon>
        <taxon>Linum</taxon>
    </lineage>
</organism>
<keyword evidence="2" id="KW-1185">Reference proteome</keyword>
<dbReference type="EMBL" id="OZ034821">
    <property type="protein sequence ID" value="CAL1408426.1"/>
    <property type="molecule type" value="Genomic_DNA"/>
</dbReference>
<name>A0AAV2GCJ4_9ROSI</name>
<proteinExistence type="predicted"/>
<gene>
    <name evidence="1" type="ORF">LTRI10_LOCUS48020</name>
</gene>
<sequence>MFEYLSVVDWESPPDNLEIVSPSLKSLQLVRMRCGLLKVKGICFKDTPLLSSVQLFFHDTDTLDLATVFASIPTIRKLGTNDVLLQHLTAGPRNVPSGLPSPLHQLEVLEIIDFDYSLDWEHGFVCLIMSSPNLRRLKLQLYRDERKNAVSNLGSSQLRIAVVHRLSWTL</sequence>
<dbReference type="Proteomes" id="UP001497516">
    <property type="component" value="Chromosome 8"/>
</dbReference>
<dbReference type="AlphaFoldDB" id="A0AAV2GCJ4"/>
<evidence type="ECO:0000313" key="2">
    <source>
        <dbReference type="Proteomes" id="UP001497516"/>
    </source>
</evidence>
<accession>A0AAV2GCJ4</accession>